<feature type="signal peptide" evidence="3">
    <location>
        <begin position="1"/>
        <end position="26"/>
    </location>
</feature>
<organism evidence="4 5">
    <name type="scientific">Nocardiopsis sinuspersici</name>
    <dbReference type="NCBI Taxonomy" id="501010"/>
    <lineage>
        <taxon>Bacteria</taxon>
        <taxon>Bacillati</taxon>
        <taxon>Actinomycetota</taxon>
        <taxon>Actinomycetes</taxon>
        <taxon>Streptosporangiales</taxon>
        <taxon>Nocardiopsidaceae</taxon>
        <taxon>Nocardiopsis</taxon>
    </lineage>
</organism>
<feature type="compositionally biased region" description="Polar residues" evidence="1">
    <location>
        <begin position="114"/>
        <end position="123"/>
    </location>
</feature>
<feature type="chain" id="PRO_5013002539" description="CHRD domain-containing protein" evidence="3">
    <location>
        <begin position="27"/>
        <end position="253"/>
    </location>
</feature>
<name>A0A1V3BYY3_9ACTN</name>
<gene>
    <name evidence="4" type="ORF">NOSIN_06335</name>
</gene>
<dbReference type="EMBL" id="MCOK01000001">
    <property type="protein sequence ID" value="OOC53469.1"/>
    <property type="molecule type" value="Genomic_DNA"/>
</dbReference>
<keyword evidence="3" id="KW-0732">Signal</keyword>
<keyword evidence="2" id="KW-1133">Transmembrane helix</keyword>
<comment type="caution">
    <text evidence="4">The sequence shown here is derived from an EMBL/GenBank/DDBJ whole genome shotgun (WGS) entry which is preliminary data.</text>
</comment>
<dbReference type="STRING" id="501010.NOSIN_06335"/>
<feature type="region of interest" description="Disordered" evidence="1">
    <location>
        <begin position="82"/>
        <end position="123"/>
    </location>
</feature>
<evidence type="ECO:0000256" key="1">
    <source>
        <dbReference type="SAM" id="MobiDB-lite"/>
    </source>
</evidence>
<dbReference type="OrthoDB" id="2991218at2"/>
<keyword evidence="5" id="KW-1185">Reference proteome</keyword>
<accession>A0A1V3BYY3</accession>
<feature type="transmembrane region" description="Helical" evidence="2">
    <location>
        <begin position="226"/>
        <end position="245"/>
    </location>
</feature>
<keyword evidence="2" id="KW-0472">Membrane</keyword>
<evidence type="ECO:0000256" key="3">
    <source>
        <dbReference type="SAM" id="SignalP"/>
    </source>
</evidence>
<dbReference type="RefSeq" id="WP_077689848.1">
    <property type="nucleotide sequence ID" value="NZ_MCOK01000001.1"/>
</dbReference>
<evidence type="ECO:0008006" key="6">
    <source>
        <dbReference type="Google" id="ProtNLM"/>
    </source>
</evidence>
<sequence length="253" mass="25350">MKNRKLALLAFALPVGALTAASPAWADESTTLHADLAPLNDSGASGTSTVTVEGTRVTVDIDTSGLLAEQPHAQHFHIGGTNMCPSSDAVDDVEDDDRLSTSEGQPSYGGIEASLTTEGDTSPDSALAVERFPAADADGNVSYQRTFEVSADVASAIEAGEAVIVQHGVDYNGNGEYDAEGGGASDLDPELPAEATDPATCGKLTPAPEGGMAAGGGGTGSEGLDALALGSGAALVAVAGAGFLARKRMFQGR</sequence>
<evidence type="ECO:0000313" key="4">
    <source>
        <dbReference type="EMBL" id="OOC53469.1"/>
    </source>
</evidence>
<evidence type="ECO:0000256" key="2">
    <source>
        <dbReference type="SAM" id="Phobius"/>
    </source>
</evidence>
<keyword evidence="2" id="KW-0812">Transmembrane</keyword>
<proteinExistence type="predicted"/>
<dbReference type="AlphaFoldDB" id="A0A1V3BYY3"/>
<evidence type="ECO:0000313" key="5">
    <source>
        <dbReference type="Proteomes" id="UP000189004"/>
    </source>
</evidence>
<reference evidence="5" key="1">
    <citation type="submission" date="2016-08" db="EMBL/GenBank/DDBJ databases">
        <authorList>
            <person name="Tokovenko B."/>
            <person name="Kalinowski J."/>
        </authorList>
    </citation>
    <scope>NUCLEOTIDE SEQUENCE [LARGE SCALE GENOMIC DNA]</scope>
    <source>
        <strain evidence="5">UTMC102</strain>
    </source>
</reference>
<protein>
    <recommendedName>
        <fullName evidence="6">CHRD domain-containing protein</fullName>
    </recommendedName>
</protein>
<dbReference type="Proteomes" id="UP000189004">
    <property type="component" value="Unassembled WGS sequence"/>
</dbReference>